<dbReference type="EMBL" id="MU001673">
    <property type="protein sequence ID" value="KAF2460482.1"/>
    <property type="molecule type" value="Genomic_DNA"/>
</dbReference>
<feature type="compositionally biased region" description="Low complexity" evidence="1">
    <location>
        <begin position="16"/>
        <end position="28"/>
    </location>
</feature>
<dbReference type="AlphaFoldDB" id="A0A6A6P9K0"/>
<keyword evidence="2" id="KW-1133">Transmembrane helix</keyword>
<feature type="compositionally biased region" description="Basic residues" evidence="1">
    <location>
        <begin position="558"/>
        <end position="567"/>
    </location>
</feature>
<feature type="compositionally biased region" description="Low complexity" evidence="1">
    <location>
        <begin position="469"/>
        <end position="482"/>
    </location>
</feature>
<evidence type="ECO:0000256" key="1">
    <source>
        <dbReference type="SAM" id="MobiDB-lite"/>
    </source>
</evidence>
<keyword evidence="4" id="KW-1185">Reference proteome</keyword>
<evidence type="ECO:0000256" key="2">
    <source>
        <dbReference type="SAM" id="Phobius"/>
    </source>
</evidence>
<feature type="region of interest" description="Disordered" evidence="1">
    <location>
        <begin position="1"/>
        <end position="39"/>
    </location>
</feature>
<proteinExistence type="predicted"/>
<feature type="region of interest" description="Disordered" evidence="1">
    <location>
        <begin position="159"/>
        <end position="196"/>
    </location>
</feature>
<feature type="compositionally biased region" description="Low complexity" evidence="1">
    <location>
        <begin position="511"/>
        <end position="534"/>
    </location>
</feature>
<feature type="compositionally biased region" description="Acidic residues" evidence="1">
    <location>
        <begin position="396"/>
        <end position="405"/>
    </location>
</feature>
<feature type="compositionally biased region" description="Polar residues" evidence="1">
    <location>
        <begin position="224"/>
        <end position="234"/>
    </location>
</feature>
<protein>
    <submittedName>
        <fullName evidence="3">Uncharacterized protein</fullName>
    </submittedName>
</protein>
<feature type="compositionally biased region" description="Polar residues" evidence="1">
    <location>
        <begin position="350"/>
        <end position="366"/>
    </location>
</feature>
<feature type="compositionally biased region" description="Polar residues" evidence="1">
    <location>
        <begin position="411"/>
        <end position="420"/>
    </location>
</feature>
<feature type="region of interest" description="Disordered" evidence="1">
    <location>
        <begin position="291"/>
        <end position="534"/>
    </location>
</feature>
<accession>A0A6A6P9K0</accession>
<keyword evidence="2" id="KW-0812">Transmembrane</keyword>
<dbReference type="Proteomes" id="UP000799766">
    <property type="component" value="Unassembled WGS sequence"/>
</dbReference>
<feature type="region of interest" description="Disordered" evidence="1">
    <location>
        <begin position="212"/>
        <end position="237"/>
    </location>
</feature>
<organism evidence="3 4">
    <name type="scientific">Lineolata rhizophorae</name>
    <dbReference type="NCBI Taxonomy" id="578093"/>
    <lineage>
        <taxon>Eukaryota</taxon>
        <taxon>Fungi</taxon>
        <taxon>Dikarya</taxon>
        <taxon>Ascomycota</taxon>
        <taxon>Pezizomycotina</taxon>
        <taxon>Dothideomycetes</taxon>
        <taxon>Dothideomycetes incertae sedis</taxon>
        <taxon>Lineolatales</taxon>
        <taxon>Lineolataceae</taxon>
        <taxon>Lineolata</taxon>
    </lineage>
</organism>
<name>A0A6A6P9K0_9PEZI</name>
<feature type="compositionally biased region" description="Low complexity" evidence="1">
    <location>
        <begin position="314"/>
        <end position="349"/>
    </location>
</feature>
<feature type="region of interest" description="Disordered" evidence="1">
    <location>
        <begin position="555"/>
        <end position="586"/>
    </location>
</feature>
<feature type="compositionally biased region" description="Low complexity" evidence="1">
    <location>
        <begin position="212"/>
        <end position="223"/>
    </location>
</feature>
<sequence length="586" mass="61104">MHGRSLAQGPQSFLDHPSPSSSSSSHSSTAPFHGAPSRPTVRPSISSYFSSSSLLKSQSSLLLLAFVLATRPASVAASIWDVDIDYGPAPPPDEGPPGSRNASRDKSLLPGQICGIVGAYAIVVCFFLTLVFTIGRRRRLEALRANGFTVEVEMQKPVPKPLNGDASAMTKDGATVTASELKSPTSPGSNKSWLPSPLRFKFKKGAGSSAASSVRNVSAPNSPGAHTTASFDTSNIDEHRQREMERLYAAVMEHDAKQARVVADNTTTTTEDADGVHPAPRLNTDLARVAASGAPQSPRSPMRPIYPPDHQLAQQQQQQQQQRHASTGTSSPPGSPVVVAAAHHPSATSLRSEPNSVGSGATTAGASTKRRGPLRNLRLSSTARRYASGARGNAATDDDDADNDDDMRTPLSPQSFNTAASADRRRRGGGGGGDLPTPSTAATGGADSDGYYEGLDEPAPLPSAAPQRGVGSAGASANGSQGTLPLRQAAVEQGLPSAGPTKTTFVESKRGAAAAAAKAGGWMRSPGTAGTAGAPTPYSPYMPFTPVTPVTPRLVGRKERKARKKVEGRRVVEEGDLVKSSRDMWE</sequence>
<feature type="transmembrane region" description="Helical" evidence="2">
    <location>
        <begin position="109"/>
        <end position="134"/>
    </location>
</feature>
<gene>
    <name evidence="3" type="ORF">BDY21DRAFT_377157</name>
</gene>
<keyword evidence="2" id="KW-0472">Membrane</keyword>
<feature type="compositionally biased region" description="Basic and acidic residues" evidence="1">
    <location>
        <begin position="568"/>
        <end position="586"/>
    </location>
</feature>
<evidence type="ECO:0000313" key="3">
    <source>
        <dbReference type="EMBL" id="KAF2460482.1"/>
    </source>
</evidence>
<evidence type="ECO:0000313" key="4">
    <source>
        <dbReference type="Proteomes" id="UP000799766"/>
    </source>
</evidence>
<reference evidence="3" key="1">
    <citation type="journal article" date="2020" name="Stud. Mycol.">
        <title>101 Dothideomycetes genomes: a test case for predicting lifestyles and emergence of pathogens.</title>
        <authorList>
            <person name="Haridas S."/>
            <person name="Albert R."/>
            <person name="Binder M."/>
            <person name="Bloem J."/>
            <person name="Labutti K."/>
            <person name="Salamov A."/>
            <person name="Andreopoulos B."/>
            <person name="Baker S."/>
            <person name="Barry K."/>
            <person name="Bills G."/>
            <person name="Bluhm B."/>
            <person name="Cannon C."/>
            <person name="Castanera R."/>
            <person name="Culley D."/>
            <person name="Daum C."/>
            <person name="Ezra D."/>
            <person name="Gonzalez J."/>
            <person name="Henrissat B."/>
            <person name="Kuo A."/>
            <person name="Liang C."/>
            <person name="Lipzen A."/>
            <person name="Lutzoni F."/>
            <person name="Magnuson J."/>
            <person name="Mondo S."/>
            <person name="Nolan M."/>
            <person name="Ohm R."/>
            <person name="Pangilinan J."/>
            <person name="Park H.-J."/>
            <person name="Ramirez L."/>
            <person name="Alfaro M."/>
            <person name="Sun H."/>
            <person name="Tritt A."/>
            <person name="Yoshinaga Y."/>
            <person name="Zwiers L.-H."/>
            <person name="Turgeon B."/>
            <person name="Goodwin S."/>
            <person name="Spatafora J."/>
            <person name="Crous P."/>
            <person name="Grigoriev I."/>
        </authorList>
    </citation>
    <scope>NUCLEOTIDE SEQUENCE</scope>
    <source>
        <strain evidence="3">ATCC 16933</strain>
    </source>
</reference>
<dbReference type="OrthoDB" id="4524805at2759"/>
<feature type="compositionally biased region" description="Polar residues" evidence="1">
    <location>
        <begin position="176"/>
        <end position="193"/>
    </location>
</feature>